<dbReference type="InterPro" id="IPR053786">
    <property type="entry name" value="LEPRxLL_CS"/>
</dbReference>
<gene>
    <name evidence="4" type="primary">cya_5</name>
    <name evidence="4" type="ORF">ROA7023_02573</name>
</gene>
<dbReference type="SUPFAM" id="SSF51120">
    <property type="entry name" value="beta-Roll"/>
    <property type="match status" value="4"/>
</dbReference>
<feature type="compositionally biased region" description="Low complexity" evidence="3">
    <location>
        <begin position="3180"/>
        <end position="3196"/>
    </location>
</feature>
<evidence type="ECO:0000313" key="4">
    <source>
        <dbReference type="EMBL" id="SLN56781.1"/>
    </source>
</evidence>
<dbReference type="EMBL" id="FWFZ01000012">
    <property type="protein sequence ID" value="SLN56781.1"/>
    <property type="molecule type" value="Genomic_DNA"/>
</dbReference>
<feature type="region of interest" description="Disordered" evidence="3">
    <location>
        <begin position="1"/>
        <end position="45"/>
    </location>
</feature>
<protein>
    <submittedName>
        <fullName evidence="4">Bifunctional hemolysin/adenylate cyclase</fullName>
    </submittedName>
</protein>
<feature type="region of interest" description="Disordered" evidence="3">
    <location>
        <begin position="2295"/>
        <end position="2314"/>
    </location>
</feature>
<dbReference type="PROSITE" id="PS00330">
    <property type="entry name" value="HEMOLYSIN_CALCIUM"/>
    <property type="match status" value="4"/>
</dbReference>
<dbReference type="InterPro" id="IPR050557">
    <property type="entry name" value="RTX_toxin/Mannuronan_C5-epim"/>
</dbReference>
<name>A0A1Y5T621_9RHOB</name>
<dbReference type="InterPro" id="IPR011049">
    <property type="entry name" value="Serralysin-like_metalloprot_C"/>
</dbReference>
<dbReference type="Gene3D" id="2.150.10.10">
    <property type="entry name" value="Serralysin-like metalloprotease, C-terminal"/>
    <property type="match status" value="4"/>
</dbReference>
<dbReference type="PANTHER" id="PTHR38340">
    <property type="entry name" value="S-LAYER PROTEIN"/>
    <property type="match status" value="1"/>
</dbReference>
<proteinExistence type="predicted"/>
<evidence type="ECO:0000313" key="5">
    <source>
        <dbReference type="Proteomes" id="UP000193900"/>
    </source>
</evidence>
<evidence type="ECO:0000256" key="1">
    <source>
        <dbReference type="ARBA" id="ARBA00004613"/>
    </source>
</evidence>
<dbReference type="NCBIfam" id="NF012209">
    <property type="entry name" value="LEPR-8K"/>
    <property type="match status" value="1"/>
</dbReference>
<evidence type="ECO:0000256" key="3">
    <source>
        <dbReference type="SAM" id="MobiDB-lite"/>
    </source>
</evidence>
<keyword evidence="2" id="KW-0964">Secreted</keyword>
<feature type="region of interest" description="Disordered" evidence="3">
    <location>
        <begin position="3174"/>
        <end position="3207"/>
    </location>
</feature>
<dbReference type="NCBIfam" id="NF012206">
    <property type="entry name" value="LktA_tand_53"/>
    <property type="match status" value="3"/>
</dbReference>
<dbReference type="Proteomes" id="UP000193900">
    <property type="component" value="Unassembled WGS sequence"/>
</dbReference>
<dbReference type="PANTHER" id="PTHR38340:SF1">
    <property type="entry name" value="S-LAYER PROTEIN"/>
    <property type="match status" value="1"/>
</dbReference>
<feature type="compositionally biased region" description="Polar residues" evidence="3">
    <location>
        <begin position="9"/>
        <end position="19"/>
    </location>
</feature>
<dbReference type="Pfam" id="PF00353">
    <property type="entry name" value="HemolysinCabind"/>
    <property type="match status" value="7"/>
</dbReference>
<dbReference type="OrthoDB" id="9342475at2"/>
<evidence type="ECO:0000256" key="2">
    <source>
        <dbReference type="ARBA" id="ARBA00022525"/>
    </source>
</evidence>
<dbReference type="RefSeq" id="WP_143535546.1">
    <property type="nucleotide sequence ID" value="NZ_FWFZ01000012.1"/>
</dbReference>
<comment type="subcellular location">
    <subcellularLocation>
        <location evidence="1">Secreted</location>
    </subcellularLocation>
</comment>
<organism evidence="4 5">
    <name type="scientific">Roseisalinus antarcticus</name>
    <dbReference type="NCBI Taxonomy" id="254357"/>
    <lineage>
        <taxon>Bacteria</taxon>
        <taxon>Pseudomonadati</taxon>
        <taxon>Pseudomonadota</taxon>
        <taxon>Alphaproteobacteria</taxon>
        <taxon>Rhodobacterales</taxon>
        <taxon>Roseobacteraceae</taxon>
        <taxon>Roseisalinus</taxon>
    </lineage>
</organism>
<accession>A0A1Y5T621</accession>
<dbReference type="PRINTS" id="PR00313">
    <property type="entry name" value="CABNDNGRPT"/>
</dbReference>
<feature type="compositionally biased region" description="Basic residues" evidence="3">
    <location>
        <begin position="26"/>
        <end position="39"/>
    </location>
</feature>
<reference evidence="4 5" key="1">
    <citation type="submission" date="2017-03" db="EMBL/GenBank/DDBJ databases">
        <authorList>
            <person name="Afonso C.L."/>
            <person name="Miller P.J."/>
            <person name="Scott M.A."/>
            <person name="Spackman E."/>
            <person name="Goraichik I."/>
            <person name="Dimitrov K.M."/>
            <person name="Suarez D.L."/>
            <person name="Swayne D.E."/>
        </authorList>
    </citation>
    <scope>NUCLEOTIDE SEQUENCE [LARGE SCALE GENOMIC DNA]</scope>
    <source>
        <strain evidence="4 5">CECT 7023</strain>
    </source>
</reference>
<dbReference type="InterPro" id="IPR047881">
    <property type="entry name" value="LktA_repeat"/>
</dbReference>
<keyword evidence="5" id="KW-1185">Reference proteome</keyword>
<dbReference type="InterPro" id="IPR001343">
    <property type="entry name" value="Hemolysn_Ca-bd"/>
</dbReference>
<dbReference type="GO" id="GO:0005509">
    <property type="term" value="F:calcium ion binding"/>
    <property type="evidence" value="ECO:0007669"/>
    <property type="project" value="InterPro"/>
</dbReference>
<sequence length="3207" mass="328069">MSYPFGPTMTASPRGQSGPSRGLFQRLRRGLGRRTRPRPKAAERPGLEAFEPRLLLAADVPLAIALGDAAQNQQVVIRLANVDDDENGNFDHLVQVYLSEDGSPPGEATPVYSESVLNGTALVVDTGAGNDIVRIFADEFTADDSMSLDLTIRTGSGTDAVQISGKSLLLMGGALFAPTVDLDLGGEAGDTLSFNLDINDDGGEVADTRSTLGITLTGDGEGAADYRGSESAEDDIAFAGVSRIIGGGADDVLRFEGDGSLDRFDGRDGKDRLVGLDVATTFVARPGSDDGVDNWLFAVRETDGPVRLATATGVGRLEAGIGEVSLDLRTIDRAVKVNLDAGEMGERVLLDLGEKIEVVGISEVFGTARADELIGDETDNILHGMGGADILSGGAGDDRYVLSATSDGVVVRENGNALQGEIDEIDLSALDKDFVLSTDDDGRAQVHLLARTDPDNLGYLRALTPLLSVTSGRVESFIAPGIDAAAPKWQVLDFRDVTGELTVDLRNEASTAIGTIRNFNLVRGSATAANTILAADNTLFIETGEADDAVQAGAAIRKLVGGGGADTLSVRADADMVLTDTRLTLSNIRTAPGVTRVLDITGFTGAELIGGISANTLDARAFTGEGGLTLDGGFDIALAEIAPGGEVGLTDGTWIDLATQPQTELARLNNGDGIDTSAGAGFRVLLADGAASDFGVSTAGLTTVQDVIDAIEAAAPEGVSAALTVGGRAFVIIDARDVAPMRDISVENLPGSTAGNDLGLVQAANAPTFEPLPEELDRAIFGYDTDLTGEAVSLVLDDIRITRSDGASVDVDLSGLRTLRDLLATVNAVADGLVELRVNATGDGFELEDLSTGDTTTVTVTSLNGGTAAENLGLAAGSDLGLGAGALLGTDGDLLIGSRTAPNQFFGGGGNDTIVGGAGIDKVNILRDADVVLEALAPGTVDLTAEGLPSPTEQVRYFLAGATDAYETDYIVSIEAAEITGGASANRIDATGFGGSVTVAGRAGDDTLLGGAGNDVFSGGFGIDSIDGGAGDDLIFEQRNARHILTDVSLDLGEGTNADLTITIGPEVDGGELFLRYTHGAPGAELTERTAPIAHDAELSEIRAALGDLGPLQVDGLLLDETVAADGTRTIRVQFVDALGGLEIGVDANAFAADVLRLTGGGAAVAPDSVTLDFTPGAKRLNLLAGIEGAVLLGGSGDTVMDASAFTGALGVVLKGSGGNDRLIGSTANDVLYGGDGIDTLGGGLGSDTLFGGAGPDRLLERTETDLILESIPPELVTADEVALATAQLRRPVADTEETDLLISIESATLIGGEFGNLLDASGFVSNSGDKELILLNPEIGADDRTRFLGVRDRDGVLLRLDNTRDRQDLAQLNGGAGLSLEDGRELRLQVSRDGVAEVITVELPVLQTLGALIDALNDALASHRITVDFTPDGTALRWTDTAPDADSGTLRVLSPNAVLARGLGVDGILAVGSVLTGLPLVDTATDFRLHLRDGSVVSVDLGAITARTTVADIVEVLDSVSPKVSAELSEAGGIVLTDTSTPVAGRTFEVVPVDGVRAAEDLGLLVAATGDTIVGNTLYAPSVRLEGGAGDDTLRAAGGADVLIGGAGSDSIDGGGGIDRLEESFADSPEGVQFSVTETATGHRMTAALLSGSSLGIDEIAGVETMTIYGTPEADRIGWSSISLPVTVETAGGADTLTGGLGKDTYVIDPRGLVAAGNETVVLRTVEIDNTAWDGDPASRDVVEILVTGSTIANPDEYFTLVTEAAAAGSAPAAPTSTGAAPLDRVRINQRMYSDSDGGGIFALSGDLRANGTDLELKVLDFDSKGFDIIGDGDVPVNISIIAENEISAYNVRRINIADGTVISSVGTGADPDLRGDITIRAADAVADFSALGFINVDYNVANVTIGDAEITGGNVDIQAEASSLFYETGKQPGWGGLARFFENISVNIGVSVAKSSAQVFLNAEGNPEGDTPNGRLIIDARNLDVSATAEAKAATSPFAFGFGLKVGAAVTTAKVHTGNVDITTAGDVAIRSDIKNILDVYIDAAPKSFADPKTVGNRIEQVLKANGGGDFFERRAFAVGLSVTDSTNSTILGAGTVVNAGGTVSLQAITIDQARTLARSTTGEDGEVGVSIAINIEDGETSAWLDGDVTAGGDVLVTAKQERQPIAKKNFFAIPGIDNGTTADARVGTNSTGEFEADARGSAVSFVTGSNAGLVNAIKTYALNKKNSGNVSKADQARQSKADSNGSKLQVAASLSLEIDSNRVDARIGFAEDYNGTARSVVDAEGDVRVTASANSRPDVTAGAGADANNVEDDDVAKSGKKLKTFAPRTLSGKVLNPNSATIETGISVAVYVGSQNNDVDALINAADVEAGGDVAVEATAFNDIDDLGLYGRNFRGAVSTSPTLSSHGYLSDGDPVGQLDAGFIAEVAPGHSSGGEVGQAYAFKLPYFAVDADKNDVDLSEEDFTDTERWEPVDYVRAFSAGETVRISERFSEVEKRGRWYEYTGPENKVFDSRDADYDDARYWKLMPDPEAVAAGDAAKSGIAQIFTYLDDNLGLDNNLIDAWSQATAQGQEKLAIAVSAGIMVMRHSADALLTGDARINVVPLLDGTGAEQRDADGNLKVKAPPADPNRRVTVKATAINDMITLGGNFSVPDPIGGVTGSGKTFNSWSPINKGSFTLKNAADSASLLGVGGEDTENAAGIAVFVTDIESAARAVIASGAIVRAEALEVDALNTGRDILLSGSGGSAKSVALNGVVNIYSVRNTTNATVDRGADVVIGDGVTVEGTGTAVIRAVDDKTVVNVGGSFATTQKIGIAGTLVTNFVERDAEARIGSRIYADPVAGAPPAFRTTGDVSVIAASLGDVSAIAVAGATPVVPGINDTTDGQEDKFQISIAAALAVNSLADNVRAYVRDVPMTVGALDVVSVFDSRLISGSLGTSVAKGTAKTVGIAGALAYNQINAQVLSFIENADSVTATVGDINVLAYDHSSAYAAGGGISLAVASGGSNSQAGTRLSVSVGLSLSVNLVGLFGDRDDTTSGVDALRGHRVAAYVEGTELVAASGVVKIDARVVAASSGDAVLAREAAKLERDGTADYWAVAVAGAGAGVTSAGGAGSGYAIAAAGGLAFNTIDRGVEARLDRAPVTAGDVDVVAQDSPGTIGALGFGIAGSFPRPTDPTPWRSPWASASAATKSAARSRRRSGPAR</sequence>
<feature type="compositionally biased region" description="Basic residues" evidence="3">
    <location>
        <begin position="3197"/>
        <end position="3207"/>
    </location>
</feature>
<dbReference type="GO" id="GO:0005576">
    <property type="term" value="C:extracellular region"/>
    <property type="evidence" value="ECO:0007669"/>
    <property type="project" value="UniProtKB-SubCell"/>
</dbReference>
<dbReference type="InterPro" id="IPR018511">
    <property type="entry name" value="Hemolysin-typ_Ca-bd_CS"/>
</dbReference>